<name>L7VWF5_9BACT</name>
<reference evidence="1" key="1">
    <citation type="submission" date="2012-09" db="EMBL/GenBank/DDBJ databases">
        <title>Metagenomic Characterization of a Microbial Community in Wastewater Detects High Levels of Antibiotic Resistance.</title>
        <authorList>
            <person name="Abrams M."/>
            <person name="Caldwell A."/>
            <person name="Vandaei E."/>
            <person name="Lee W."/>
            <person name="Perrott J."/>
            <person name="Khan S.Y."/>
            <person name="Ta J."/>
            <person name="Romero D."/>
            <person name="Nguyen V."/>
            <person name="Pourmand N."/>
            <person name="Ouverney C.C."/>
        </authorList>
    </citation>
    <scope>NUCLEOTIDE SEQUENCE</scope>
</reference>
<evidence type="ECO:0000313" key="1">
    <source>
        <dbReference type="EMBL" id="AGC71894.1"/>
    </source>
</evidence>
<accession>L7VWF5</accession>
<organism evidence="1">
    <name type="scientific">uncultured bacterium A1Q1_fos_4</name>
    <dbReference type="NCBI Taxonomy" id="1256574"/>
    <lineage>
        <taxon>Bacteria</taxon>
        <taxon>environmental samples</taxon>
    </lineage>
</organism>
<protein>
    <submittedName>
        <fullName evidence="1">Uncharacterized protein</fullName>
    </submittedName>
</protein>
<proteinExistence type="predicted"/>
<sequence>MVDALAMIGDEGRDSLRKASGSWQISFDPEVSEWGNPPKGIPH</sequence>
<dbReference type="EMBL" id="JX649886">
    <property type="protein sequence ID" value="AGC71894.1"/>
    <property type="molecule type" value="Genomic_DNA"/>
</dbReference>
<dbReference type="AlphaFoldDB" id="L7VWF5"/>